<proteinExistence type="predicted"/>
<dbReference type="EMBL" id="CP010803">
    <property type="protein sequence ID" value="AJY44585.1"/>
    <property type="molecule type" value="Genomic_DNA"/>
</dbReference>
<evidence type="ECO:0000259" key="1">
    <source>
        <dbReference type="Pfam" id="PF13382"/>
    </source>
</evidence>
<evidence type="ECO:0000313" key="3">
    <source>
        <dbReference type="Proteomes" id="UP000032611"/>
    </source>
</evidence>
<dbReference type="InterPro" id="IPR026912">
    <property type="entry name" value="Adenine_deam_C"/>
</dbReference>
<dbReference type="Proteomes" id="UP000032611">
    <property type="component" value="Chromosome"/>
</dbReference>
<protein>
    <recommendedName>
        <fullName evidence="1">Adenine deaminase C-terminal domain-containing protein</fullName>
    </recommendedName>
</protein>
<dbReference type="AlphaFoldDB" id="A0A0D5LKV3"/>
<dbReference type="OrthoDB" id="9968850at2"/>
<sequence>MQDCRTQSEPSPLEDVATLPIIEDGLFDTLPGTPLPLIDFSGPHPVARGALPLASLRDPLPEALTLMARIDEDGALLELCGISGLGRWRGALATTGDDGILTVFGCSQRDMAVAANAVIKAGGGLAVTEGDWINALIRLPGEGMSTDFDLAETAREIESLRNALDVIVDWKPPFLLKKLFATPLSPTTESNQASRFGPDSDYPMVAAE</sequence>
<dbReference type="HOGENOM" id="CLU_1319664_0_0_5"/>
<dbReference type="PATRIC" id="fig|1486262.3.peg.220"/>
<accession>A0A0D5LKV3</accession>
<dbReference type="KEGG" id="mey:TM49_01070"/>
<keyword evidence="3" id="KW-1185">Reference proteome</keyword>
<dbReference type="RefSeq" id="WP_045679163.1">
    <property type="nucleotide sequence ID" value="NZ_CP010803.1"/>
</dbReference>
<gene>
    <name evidence="2" type="ORF">TM49_01070</name>
</gene>
<dbReference type="Pfam" id="PF13382">
    <property type="entry name" value="Adenine_deam_C"/>
    <property type="match status" value="1"/>
</dbReference>
<dbReference type="STRING" id="1486262.TM49_01070"/>
<organism evidence="2 3">
    <name type="scientific">Martelella endophytica</name>
    <dbReference type="NCBI Taxonomy" id="1486262"/>
    <lineage>
        <taxon>Bacteria</taxon>
        <taxon>Pseudomonadati</taxon>
        <taxon>Pseudomonadota</taxon>
        <taxon>Alphaproteobacteria</taxon>
        <taxon>Hyphomicrobiales</taxon>
        <taxon>Aurantimonadaceae</taxon>
        <taxon>Martelella</taxon>
    </lineage>
</organism>
<evidence type="ECO:0000313" key="2">
    <source>
        <dbReference type="EMBL" id="AJY44585.1"/>
    </source>
</evidence>
<feature type="domain" description="Adenine deaminase C-terminal" evidence="1">
    <location>
        <begin position="77"/>
        <end position="187"/>
    </location>
</feature>
<name>A0A0D5LKV3_MAREN</name>
<reference evidence="2 3" key="1">
    <citation type="journal article" date="2015" name="Genome Announc.">
        <title>Complete genome sequence of Martelella endophytica YC6887, which has antifungal activity associated with a halophyte.</title>
        <authorList>
            <person name="Khan A."/>
            <person name="Khan H."/>
            <person name="Chung E.J."/>
            <person name="Hossain M.T."/>
            <person name="Chung Y.R."/>
        </authorList>
    </citation>
    <scope>NUCLEOTIDE SEQUENCE [LARGE SCALE GENOMIC DNA]</scope>
    <source>
        <strain evidence="2">YC6887</strain>
    </source>
</reference>